<gene>
    <name evidence="3" type="ORF">GO986_18800</name>
</gene>
<organism evidence="3 4">
    <name type="scientific">Deinococcus arboris</name>
    <dbReference type="NCBI Taxonomy" id="2682977"/>
    <lineage>
        <taxon>Bacteria</taxon>
        <taxon>Thermotogati</taxon>
        <taxon>Deinococcota</taxon>
        <taxon>Deinococci</taxon>
        <taxon>Deinococcales</taxon>
        <taxon>Deinococcaceae</taxon>
        <taxon>Deinococcus</taxon>
    </lineage>
</organism>
<keyword evidence="2" id="KW-1133">Transmembrane helix</keyword>
<protein>
    <submittedName>
        <fullName evidence="3">Uncharacterized protein</fullName>
    </submittedName>
</protein>
<dbReference type="EMBL" id="WQLB01000034">
    <property type="protein sequence ID" value="MVN88792.1"/>
    <property type="molecule type" value="Genomic_DNA"/>
</dbReference>
<proteinExistence type="predicted"/>
<evidence type="ECO:0000313" key="3">
    <source>
        <dbReference type="EMBL" id="MVN88792.1"/>
    </source>
</evidence>
<dbReference type="RefSeq" id="WP_157460923.1">
    <property type="nucleotide sequence ID" value="NZ_WQLB01000034.1"/>
</dbReference>
<keyword evidence="2" id="KW-0812">Transmembrane</keyword>
<feature type="compositionally biased region" description="Basic and acidic residues" evidence="1">
    <location>
        <begin position="1"/>
        <end position="11"/>
    </location>
</feature>
<dbReference type="AlphaFoldDB" id="A0A7C9HTS0"/>
<name>A0A7C9HTS0_9DEIO</name>
<reference evidence="3 4" key="1">
    <citation type="submission" date="2019-12" db="EMBL/GenBank/DDBJ databases">
        <title>Deinococcus sp. HMF7620 Genome sequencing and assembly.</title>
        <authorList>
            <person name="Kang H."/>
            <person name="Kim H."/>
            <person name="Joh K."/>
        </authorList>
    </citation>
    <scope>NUCLEOTIDE SEQUENCE [LARGE SCALE GENOMIC DNA]</scope>
    <source>
        <strain evidence="3 4">HMF7620</strain>
    </source>
</reference>
<evidence type="ECO:0000313" key="4">
    <source>
        <dbReference type="Proteomes" id="UP000483286"/>
    </source>
</evidence>
<feature type="transmembrane region" description="Helical" evidence="2">
    <location>
        <begin position="148"/>
        <end position="168"/>
    </location>
</feature>
<accession>A0A7C9HTS0</accession>
<feature type="transmembrane region" description="Helical" evidence="2">
    <location>
        <begin position="85"/>
        <end position="106"/>
    </location>
</feature>
<evidence type="ECO:0000256" key="2">
    <source>
        <dbReference type="SAM" id="Phobius"/>
    </source>
</evidence>
<keyword evidence="4" id="KW-1185">Reference proteome</keyword>
<evidence type="ECO:0000256" key="1">
    <source>
        <dbReference type="SAM" id="MobiDB-lite"/>
    </source>
</evidence>
<keyword evidence="2" id="KW-0472">Membrane</keyword>
<comment type="caution">
    <text evidence="3">The sequence shown here is derived from an EMBL/GenBank/DDBJ whole genome shotgun (WGS) entry which is preliminary data.</text>
</comment>
<feature type="region of interest" description="Disordered" evidence="1">
    <location>
        <begin position="1"/>
        <end position="23"/>
    </location>
</feature>
<dbReference type="Proteomes" id="UP000483286">
    <property type="component" value="Unassembled WGS sequence"/>
</dbReference>
<sequence length="169" mass="18006">MTARDDVDNRDAGSPAEPESTDEAFALPEDLAAYAEGLRKDNAATRDELDKTLITLSTATLGVVLTLRQQIASAPGAGPIGFSPLFWGGAAFLFVCIGAVLVSHFVSISVNDRILTVIGKLTKWDGEAYEAVKDAQEKVRHVKRLNKLSALAFLIGLGCSVIYVISIAN</sequence>